<feature type="region of interest" description="Disordered" evidence="1">
    <location>
        <begin position="43"/>
        <end position="85"/>
    </location>
</feature>
<keyword evidence="3" id="KW-1185">Reference proteome</keyword>
<comment type="caution">
    <text evidence="2">The sequence shown here is derived from an EMBL/GenBank/DDBJ whole genome shotgun (WGS) entry which is preliminary data.</text>
</comment>
<gene>
    <name evidence="2" type="ORF">AK812_SmicGene44418</name>
</gene>
<organism evidence="2 3">
    <name type="scientific">Symbiodinium microadriaticum</name>
    <name type="common">Dinoflagellate</name>
    <name type="synonym">Zooxanthella microadriatica</name>
    <dbReference type="NCBI Taxonomy" id="2951"/>
    <lineage>
        <taxon>Eukaryota</taxon>
        <taxon>Sar</taxon>
        <taxon>Alveolata</taxon>
        <taxon>Dinophyceae</taxon>
        <taxon>Suessiales</taxon>
        <taxon>Symbiodiniaceae</taxon>
        <taxon>Symbiodinium</taxon>
    </lineage>
</organism>
<feature type="compositionally biased region" description="Pro residues" evidence="1">
    <location>
        <begin position="209"/>
        <end position="218"/>
    </location>
</feature>
<proteinExistence type="predicted"/>
<evidence type="ECO:0008006" key="4">
    <source>
        <dbReference type="Google" id="ProtNLM"/>
    </source>
</evidence>
<feature type="region of interest" description="Disordered" evidence="1">
    <location>
        <begin position="105"/>
        <end position="128"/>
    </location>
</feature>
<feature type="region of interest" description="Disordered" evidence="1">
    <location>
        <begin position="144"/>
        <end position="220"/>
    </location>
</feature>
<feature type="region of interest" description="Disordered" evidence="1">
    <location>
        <begin position="680"/>
        <end position="708"/>
    </location>
</feature>
<dbReference type="EMBL" id="LSRX01002302">
    <property type="protein sequence ID" value="OLP75739.1"/>
    <property type="molecule type" value="Genomic_DNA"/>
</dbReference>
<evidence type="ECO:0000313" key="2">
    <source>
        <dbReference type="EMBL" id="OLP75739.1"/>
    </source>
</evidence>
<feature type="compositionally biased region" description="Low complexity" evidence="1">
    <location>
        <begin position="1162"/>
        <end position="1171"/>
    </location>
</feature>
<evidence type="ECO:0000256" key="1">
    <source>
        <dbReference type="SAM" id="MobiDB-lite"/>
    </source>
</evidence>
<feature type="compositionally biased region" description="Low complexity" evidence="1">
    <location>
        <begin position="936"/>
        <end position="951"/>
    </location>
</feature>
<feature type="region of interest" description="Disordered" evidence="1">
    <location>
        <begin position="733"/>
        <end position="756"/>
    </location>
</feature>
<feature type="compositionally biased region" description="Low complexity" evidence="1">
    <location>
        <begin position="43"/>
        <end position="59"/>
    </location>
</feature>
<evidence type="ECO:0000313" key="3">
    <source>
        <dbReference type="Proteomes" id="UP000186817"/>
    </source>
</evidence>
<dbReference type="Proteomes" id="UP000186817">
    <property type="component" value="Unassembled WGS sequence"/>
</dbReference>
<feature type="region of interest" description="Disordered" evidence="1">
    <location>
        <begin position="288"/>
        <end position="307"/>
    </location>
</feature>
<feature type="compositionally biased region" description="Basic residues" evidence="1">
    <location>
        <begin position="151"/>
        <end position="163"/>
    </location>
</feature>
<feature type="region of interest" description="Disordered" evidence="1">
    <location>
        <begin position="1162"/>
        <end position="1201"/>
    </location>
</feature>
<protein>
    <recommendedName>
        <fullName evidence="4">C3H1-type domain-containing protein</fullName>
    </recommendedName>
</protein>
<feature type="region of interest" description="Disordered" evidence="1">
    <location>
        <begin position="930"/>
        <end position="953"/>
    </location>
</feature>
<reference evidence="2 3" key="1">
    <citation type="submission" date="2016-02" db="EMBL/GenBank/DDBJ databases">
        <title>Genome analysis of coral dinoflagellate symbionts highlights evolutionary adaptations to a symbiotic lifestyle.</title>
        <authorList>
            <person name="Aranda M."/>
            <person name="Li Y."/>
            <person name="Liew Y.J."/>
            <person name="Baumgarten S."/>
            <person name="Simakov O."/>
            <person name="Wilson M."/>
            <person name="Piel J."/>
            <person name="Ashoor H."/>
            <person name="Bougouffa S."/>
            <person name="Bajic V.B."/>
            <person name="Ryu T."/>
            <person name="Ravasi T."/>
            <person name="Bayer T."/>
            <person name="Micklem G."/>
            <person name="Kim H."/>
            <person name="Bhak J."/>
            <person name="Lajeunesse T.C."/>
            <person name="Voolstra C.R."/>
        </authorList>
    </citation>
    <scope>NUCLEOTIDE SEQUENCE [LARGE SCALE GENOMIC DNA]</scope>
    <source>
        <strain evidence="2 3">CCMP2467</strain>
    </source>
</reference>
<sequence>MDAMISVGAALGILEASADSELAPALLQRPDLTQRLRALVGTAPPRTAPASASPSTASACAGHEPAAPQTAPQSHAPPGVPQGAPQTAVPAFGGGTVYVHALPTWSVPNPPPQEQSTASSFRPDPWEEHWRNAPRTDWADLFDEDSGWQRKGQRPHGKGGRSKGHYDDYDERRAPQPHANAWSKGGPEPWERPPAQQREPWEMGGSTAPPEPAPPPVEMKPSTQIRTEIRWSRQGSTAGTFSARLAQPWHLFSQTRMPIIAQVHSIDKAPPRVAVKRPQTAPMHAQAATTTQRAMPLSPAPVREQAPTTTKARNAAARKLAEQTFIDLANRIGPACEAFLQLSASANFASHLRRLVAPFAVSTLQRYLRASHVIVDFISTTSSQSGKPCLSNIKVSLMADYMLACSASKEEDREVHMMSPASSIKALRWVAKTLQWQALSDALSSPVISAYGKQSREYDRKEATPIPMALLAGWERTICSAEAPLTTKLFLGAALLCTHASLRFGDAQRIEWTTLQLSAQGLHGTAYATKATKCGQPFACTWHGITGRCVQSSWLLQWLCLVEVGTEADLEPDFLFFHADLDSHKHPQVFPCSYAHALLCLRFMAQKAGLAESEACALTLHSMKSTMLAAAAQIQFDEHARLAQGHHRDSLRLYSRNDTLEALRLQRELSTQLALGWRPQRSMARGGAAPVPEPPFSTPPQPPQQLLDNEQGQFSHLDMKAYTDSEAELVEKYAREHTQSSEEESEEPTAPAPDEELFVCSGPWNALHSPTRSSHLEYELLYGSNPMHANVLIAACGADLGSMPVVIKTHVTTTPGGMAAQSGADVPGGAPHSAHDELNNDEGLQRILRELCVPPAMHQALRAQGICCIADFAYAYNSTADLDNFAASKDEEFWTALQVTEQPLHSMPMARLRRALVQAQIRLKAYEAQRLRTEEPAPQSSAPSSSTAPPADSWVEHAPQRLDNDTVAKLTAEFKEAYPGELLDSASTPSIRLLSMVYAWFKDPAQPRIKYIPWQFRMSQRQYTEIIEAKAHRIVRTEAQLISTALFDDTPTLSIAEININESWLQAKQRIFSNAIALCKGAHLAVLKAFDSKVCEQCTQVWKPGHGLRNVSTEEMLDADRKLWRSIATLVEEQGFSLDEALHEMTHVRGDIATLMQARPRMPAMPSAPHAPYTPPGPPKGPRKGTGKTGKADSPNRPQRTIDKHQAQQLERAMQNLQITHGKKTLCLRYNKTQCNNANCKYGHRCAIRLPNGQACGGQHPAHKHRFKQPRSGTDTEGSGGQALALPLPPATHSQMDILKDPAEAHKLLQLAYSGLVGLLWRDALEEIQDQDIHQRLMDLTRAVMETAGHFFVTLPAHLPEPWLTILQESNAHCWQLPGPHGIRQAVSSLQEISQLQGTKISPQAAADLAALVVSPGASTSVPWQDFGQHCSGPFKQRRPAVCDGAGLNSAADKSVPQGNTKLQALSEQWIQYLAAENLLLHLVEHIHEGRDAHPLTEEQQQRITSIAHEVLHPGCQSKECTQISQGQPFRLALLRLFAEATGDPDTGLCAMLDEGVSTGIFEPIPSSMQWVQQQHPIDDADLDGMHLLHCQGNWTQAEKNPQLLDELVAKQIEQGWVKPFEGTLADAEARWPQRTAVGKLNIVMAEGRDPRLVLDSSVCNANIKSKIPEKLAMPSGLDVARTFQHEDPHGSFVAVSLDF</sequence>
<feature type="compositionally biased region" description="Pro residues" evidence="1">
    <location>
        <begin position="691"/>
        <end position="703"/>
    </location>
</feature>
<feature type="compositionally biased region" description="Basic and acidic residues" evidence="1">
    <location>
        <begin position="164"/>
        <end position="174"/>
    </location>
</feature>
<name>A0A1Q9BYK9_SYMMI</name>
<feature type="region of interest" description="Disordered" evidence="1">
    <location>
        <begin position="1259"/>
        <end position="1283"/>
    </location>
</feature>
<feature type="compositionally biased region" description="Acidic residues" evidence="1">
    <location>
        <begin position="741"/>
        <end position="756"/>
    </location>
</feature>
<accession>A0A1Q9BYK9</accession>
<dbReference type="OrthoDB" id="423993at2759"/>